<dbReference type="EMBL" id="KN837185">
    <property type="protein sequence ID" value="KIJ35763.1"/>
    <property type="molecule type" value="Genomic_DNA"/>
</dbReference>
<evidence type="ECO:0000313" key="9">
    <source>
        <dbReference type="EMBL" id="KIJ35763.1"/>
    </source>
</evidence>
<protein>
    <recommendedName>
        <fullName evidence="8">Vacuolar protein sorting-associated protein 54 C-terminal domain-containing protein</fullName>
    </recommendedName>
</protein>
<evidence type="ECO:0000256" key="5">
    <source>
        <dbReference type="ARBA" id="ARBA00023034"/>
    </source>
</evidence>
<dbReference type="OrthoDB" id="10259024at2759"/>
<feature type="domain" description="Vacuolar protein sorting-associated protein 54 C-terminal" evidence="8">
    <location>
        <begin position="744"/>
        <end position="875"/>
    </location>
</feature>
<feature type="region of interest" description="Disordered" evidence="7">
    <location>
        <begin position="167"/>
        <end position="188"/>
    </location>
</feature>
<proteinExistence type="inferred from homology"/>
<dbReference type="InterPro" id="IPR012501">
    <property type="entry name" value="Vps54_C"/>
</dbReference>
<gene>
    <name evidence="9" type="ORF">M422DRAFT_212551</name>
</gene>
<dbReference type="GO" id="GO:0019905">
    <property type="term" value="F:syntaxin binding"/>
    <property type="evidence" value="ECO:0007669"/>
    <property type="project" value="TreeGrafter"/>
</dbReference>
<keyword evidence="3" id="KW-0813">Transport</keyword>
<accession>A0A0C9TZ89</accession>
<dbReference type="GO" id="GO:0000938">
    <property type="term" value="C:GARP complex"/>
    <property type="evidence" value="ECO:0007669"/>
    <property type="project" value="InterPro"/>
</dbReference>
<dbReference type="HOGENOM" id="CLU_003094_1_0_1"/>
<dbReference type="AlphaFoldDB" id="A0A0C9TZ89"/>
<comment type="similarity">
    <text evidence="2">Belongs to the VPS54 family.</text>
</comment>
<dbReference type="GO" id="GO:0006896">
    <property type="term" value="P:Golgi to vacuole transport"/>
    <property type="evidence" value="ECO:0007669"/>
    <property type="project" value="TreeGrafter"/>
</dbReference>
<dbReference type="InterPro" id="IPR039745">
    <property type="entry name" value="Vps54"/>
</dbReference>
<comment type="subcellular location">
    <subcellularLocation>
        <location evidence="1">Golgi apparatus</location>
        <location evidence="1">trans-Golgi network</location>
    </subcellularLocation>
</comment>
<evidence type="ECO:0000256" key="1">
    <source>
        <dbReference type="ARBA" id="ARBA00004601"/>
    </source>
</evidence>
<dbReference type="Proteomes" id="UP000054279">
    <property type="component" value="Unassembled WGS sequence"/>
</dbReference>
<evidence type="ECO:0000256" key="3">
    <source>
        <dbReference type="ARBA" id="ARBA00022448"/>
    </source>
</evidence>
<dbReference type="Gene3D" id="6.10.250.860">
    <property type="match status" value="1"/>
</dbReference>
<evidence type="ECO:0000256" key="7">
    <source>
        <dbReference type="SAM" id="MobiDB-lite"/>
    </source>
</evidence>
<sequence length="886" mass="97088">MDVDDTASDTATSRPGSPVAPLPQLSSTRQQTYRFNWDPSLRRAGPGSVSEATDNREEAYIAPNGNIFRLNNVSSMSLALPHDWSSSKHGFNAISTVLNNPRKSQAPPKAHSTLPAVPPAELPRVKRKDFDTYLNSVKSEWDRFERNLRMGRQGAAQVDSYGHLQAASPPASTYHLSGEPLSPRTPRSPLPGQELPALKVVPPVFFETKFDMGDTKTFGQVTESTGDNEDTMDPAAIAHSLPLLEKLSHYADVVEQHLVKEISIRSSSFFAALTNLNDLQTESQACLDRVNRLRAMLKEVDERAAKRGLEMVRLESKLVNMEKLNEGVKMVKHVTEMVGVAGNLVQAGEWGEALGVIEELDALWEPPPPPPTKNNEKTQTPSSTPIPLSQLKAFAALPSHLKDLTLQITTSLTSELVAVLRSDMGTRIEGTQGVEKANELLSDRLKPLLQGLARTKGVKAALGSWRDVMMTEIREAVKRHLPSSADVDEEDVGSSKKTLSERSAALAKELREMSHDDFLKLMTASYESLMRGVYGVKAQIQVLTSLLEPIPDAGPSLETDLSDTLTSACELANARASKVLAVRSEQHAQLTLREFHALFESTWQFVLACETLCRKMIVGLRGAIVSQAKAFLSAFHATRIAGSAKLVEDEQWMQVEVPAKMQRVVQLLVDAAMRDPADLVLPKPKLELGPPSESSNDGSTSTNGSGNMRQPLSPPSTPPSGSPPPILEKSGNGNAKQLFVEDRPYFVVGATLRVLGEQLSEYMQLIMNLPLLTTDAMGRVIEFLKAFNSRTCQVVLGAGAMRSAGLKNITAKHLALASQSLSIAISLIPYVRETFRRHLSATQAVMLVEFDKLKRDYQEHQNEIHAKLVVIMGDRLNVHCRSLQVS</sequence>
<feature type="region of interest" description="Disordered" evidence="7">
    <location>
        <begin position="680"/>
        <end position="732"/>
    </location>
</feature>
<feature type="compositionally biased region" description="Pro residues" evidence="7">
    <location>
        <begin position="712"/>
        <end position="726"/>
    </location>
</feature>
<dbReference type="PANTHER" id="PTHR12965">
    <property type="entry name" value="VACUOLAR PROTEIN SORTING 54"/>
    <property type="match status" value="1"/>
</dbReference>
<dbReference type="PANTHER" id="PTHR12965:SF0">
    <property type="entry name" value="VACUOLAR PROTEIN SORTING-ASSOCIATED PROTEIN 54"/>
    <property type="match status" value="1"/>
</dbReference>
<keyword evidence="5" id="KW-0333">Golgi apparatus</keyword>
<evidence type="ECO:0000256" key="2">
    <source>
        <dbReference type="ARBA" id="ARBA00009150"/>
    </source>
</evidence>
<dbReference type="GO" id="GO:0015031">
    <property type="term" value="P:protein transport"/>
    <property type="evidence" value="ECO:0007669"/>
    <property type="project" value="UniProtKB-KW"/>
</dbReference>
<reference evidence="9 10" key="1">
    <citation type="submission" date="2014-06" db="EMBL/GenBank/DDBJ databases">
        <title>Evolutionary Origins and Diversification of the Mycorrhizal Mutualists.</title>
        <authorList>
            <consortium name="DOE Joint Genome Institute"/>
            <consortium name="Mycorrhizal Genomics Consortium"/>
            <person name="Kohler A."/>
            <person name="Kuo A."/>
            <person name="Nagy L.G."/>
            <person name="Floudas D."/>
            <person name="Copeland A."/>
            <person name="Barry K.W."/>
            <person name="Cichocki N."/>
            <person name="Veneault-Fourrey C."/>
            <person name="LaButti K."/>
            <person name="Lindquist E.A."/>
            <person name="Lipzen A."/>
            <person name="Lundell T."/>
            <person name="Morin E."/>
            <person name="Murat C."/>
            <person name="Riley R."/>
            <person name="Ohm R."/>
            <person name="Sun H."/>
            <person name="Tunlid A."/>
            <person name="Henrissat B."/>
            <person name="Grigoriev I.V."/>
            <person name="Hibbett D.S."/>
            <person name="Martin F."/>
        </authorList>
    </citation>
    <scope>NUCLEOTIDE SEQUENCE [LARGE SCALE GENOMIC DNA]</scope>
    <source>
        <strain evidence="9 10">SS14</strain>
    </source>
</reference>
<dbReference type="GO" id="GO:0042147">
    <property type="term" value="P:retrograde transport, endosome to Golgi"/>
    <property type="evidence" value="ECO:0007669"/>
    <property type="project" value="InterPro"/>
</dbReference>
<dbReference type="GO" id="GO:0005829">
    <property type="term" value="C:cytosol"/>
    <property type="evidence" value="ECO:0007669"/>
    <property type="project" value="GOC"/>
</dbReference>
<organism evidence="9 10">
    <name type="scientific">Sphaerobolus stellatus (strain SS14)</name>
    <dbReference type="NCBI Taxonomy" id="990650"/>
    <lineage>
        <taxon>Eukaryota</taxon>
        <taxon>Fungi</taxon>
        <taxon>Dikarya</taxon>
        <taxon>Basidiomycota</taxon>
        <taxon>Agaricomycotina</taxon>
        <taxon>Agaricomycetes</taxon>
        <taxon>Phallomycetidae</taxon>
        <taxon>Geastrales</taxon>
        <taxon>Sphaerobolaceae</taxon>
        <taxon>Sphaerobolus</taxon>
    </lineage>
</organism>
<dbReference type="Pfam" id="PF07928">
    <property type="entry name" value="Vps54"/>
    <property type="match status" value="1"/>
</dbReference>
<keyword evidence="4" id="KW-0653">Protein transport</keyword>
<name>A0A0C9TZ89_SPHS4</name>
<keyword evidence="10" id="KW-1185">Reference proteome</keyword>
<keyword evidence="6" id="KW-0175">Coiled coil</keyword>
<evidence type="ECO:0000256" key="4">
    <source>
        <dbReference type="ARBA" id="ARBA00022927"/>
    </source>
</evidence>
<feature type="compositionally biased region" description="Polar residues" evidence="7">
    <location>
        <begin position="24"/>
        <end position="34"/>
    </location>
</feature>
<evidence type="ECO:0000256" key="6">
    <source>
        <dbReference type="ARBA" id="ARBA00023054"/>
    </source>
</evidence>
<feature type="compositionally biased region" description="Low complexity" evidence="7">
    <location>
        <begin position="692"/>
        <end position="707"/>
    </location>
</feature>
<evidence type="ECO:0000259" key="8">
    <source>
        <dbReference type="Pfam" id="PF07928"/>
    </source>
</evidence>
<evidence type="ECO:0000313" key="10">
    <source>
        <dbReference type="Proteomes" id="UP000054279"/>
    </source>
</evidence>
<feature type="region of interest" description="Disordered" evidence="7">
    <location>
        <begin position="1"/>
        <end position="56"/>
    </location>
</feature>
<feature type="region of interest" description="Disordered" evidence="7">
    <location>
        <begin position="362"/>
        <end position="385"/>
    </location>
</feature>
<feature type="non-terminal residue" evidence="9">
    <location>
        <position position="886"/>
    </location>
</feature>